<feature type="region of interest" description="Disordered" evidence="1">
    <location>
        <begin position="1"/>
        <end position="30"/>
    </location>
</feature>
<dbReference type="Proteomes" id="UP000310200">
    <property type="component" value="Unassembled WGS sequence"/>
</dbReference>
<evidence type="ECO:0000256" key="1">
    <source>
        <dbReference type="SAM" id="MobiDB-lite"/>
    </source>
</evidence>
<name>A0A4S2KHW6_9HYME</name>
<sequence>MRARKKEEEDNENGGWKKDTASTDNVTILSSTEDDDYRHKEICGRTILQWYITWKENVYVRPIFSPGVCAACKVETSQFGANGPPELGFTAALPAS</sequence>
<proteinExistence type="predicted"/>
<reference evidence="2 3" key="1">
    <citation type="journal article" date="2019" name="Philos. Trans. R. Soc. Lond., B, Biol. Sci.">
        <title>Ant behaviour and brain gene expression of defending hosts depend on the ecological success of the intruding social parasite.</title>
        <authorList>
            <person name="Kaur R."/>
            <person name="Stoldt M."/>
            <person name="Jongepier E."/>
            <person name="Feldmeyer B."/>
            <person name="Menzel F."/>
            <person name="Bornberg-Bauer E."/>
            <person name="Foitzik S."/>
        </authorList>
    </citation>
    <scope>NUCLEOTIDE SEQUENCE [LARGE SCALE GENOMIC DNA]</scope>
    <source>
        <tissue evidence="2">Whole body</tissue>
    </source>
</reference>
<keyword evidence="3" id="KW-1185">Reference proteome</keyword>
<evidence type="ECO:0000313" key="2">
    <source>
        <dbReference type="EMBL" id="TGZ47387.1"/>
    </source>
</evidence>
<gene>
    <name evidence="2" type="ORF">DBV15_00018</name>
</gene>
<accession>A0A4S2KHW6</accession>
<dbReference type="AlphaFoldDB" id="A0A4S2KHW6"/>
<evidence type="ECO:0000313" key="3">
    <source>
        <dbReference type="Proteomes" id="UP000310200"/>
    </source>
</evidence>
<protein>
    <submittedName>
        <fullName evidence="2">Uncharacterized protein</fullName>
    </submittedName>
</protein>
<organism evidence="2 3">
    <name type="scientific">Temnothorax longispinosus</name>
    <dbReference type="NCBI Taxonomy" id="300112"/>
    <lineage>
        <taxon>Eukaryota</taxon>
        <taxon>Metazoa</taxon>
        <taxon>Ecdysozoa</taxon>
        <taxon>Arthropoda</taxon>
        <taxon>Hexapoda</taxon>
        <taxon>Insecta</taxon>
        <taxon>Pterygota</taxon>
        <taxon>Neoptera</taxon>
        <taxon>Endopterygota</taxon>
        <taxon>Hymenoptera</taxon>
        <taxon>Apocrita</taxon>
        <taxon>Aculeata</taxon>
        <taxon>Formicoidea</taxon>
        <taxon>Formicidae</taxon>
        <taxon>Myrmicinae</taxon>
        <taxon>Temnothorax</taxon>
    </lineage>
</organism>
<comment type="caution">
    <text evidence="2">The sequence shown here is derived from an EMBL/GenBank/DDBJ whole genome shotgun (WGS) entry which is preliminary data.</text>
</comment>
<dbReference type="EMBL" id="QBLH01002732">
    <property type="protein sequence ID" value="TGZ47387.1"/>
    <property type="molecule type" value="Genomic_DNA"/>
</dbReference>